<organism evidence="1 2">
    <name type="scientific">Tulasnella calospora MUT 4182</name>
    <dbReference type="NCBI Taxonomy" id="1051891"/>
    <lineage>
        <taxon>Eukaryota</taxon>
        <taxon>Fungi</taxon>
        <taxon>Dikarya</taxon>
        <taxon>Basidiomycota</taxon>
        <taxon>Agaricomycotina</taxon>
        <taxon>Agaricomycetes</taxon>
        <taxon>Cantharellales</taxon>
        <taxon>Tulasnellaceae</taxon>
        <taxon>Tulasnella</taxon>
    </lineage>
</organism>
<dbReference type="Proteomes" id="UP000054248">
    <property type="component" value="Unassembled WGS sequence"/>
</dbReference>
<accession>A0A0C3Q8M7</accession>
<gene>
    <name evidence="1" type="ORF">M407DRAFT_7981</name>
</gene>
<dbReference type="EMBL" id="KN823028">
    <property type="protein sequence ID" value="KIO26195.1"/>
    <property type="molecule type" value="Genomic_DNA"/>
</dbReference>
<evidence type="ECO:0000313" key="2">
    <source>
        <dbReference type="Proteomes" id="UP000054248"/>
    </source>
</evidence>
<proteinExistence type="predicted"/>
<dbReference type="AlphaFoldDB" id="A0A0C3Q8M7"/>
<reference evidence="1 2" key="1">
    <citation type="submission" date="2014-04" db="EMBL/GenBank/DDBJ databases">
        <authorList>
            <consortium name="DOE Joint Genome Institute"/>
            <person name="Kuo A."/>
            <person name="Girlanda M."/>
            <person name="Perotto S."/>
            <person name="Kohler A."/>
            <person name="Nagy L.G."/>
            <person name="Floudas D."/>
            <person name="Copeland A."/>
            <person name="Barry K.W."/>
            <person name="Cichocki N."/>
            <person name="Veneault-Fourrey C."/>
            <person name="LaButti K."/>
            <person name="Lindquist E.A."/>
            <person name="Lipzen A."/>
            <person name="Lundell T."/>
            <person name="Morin E."/>
            <person name="Murat C."/>
            <person name="Sun H."/>
            <person name="Tunlid A."/>
            <person name="Henrissat B."/>
            <person name="Grigoriev I.V."/>
            <person name="Hibbett D.S."/>
            <person name="Martin F."/>
            <person name="Nordberg H.P."/>
            <person name="Cantor M.N."/>
            <person name="Hua S.X."/>
        </authorList>
    </citation>
    <scope>NUCLEOTIDE SEQUENCE [LARGE SCALE GENOMIC DNA]</scope>
    <source>
        <strain evidence="1 2">MUT 4182</strain>
    </source>
</reference>
<keyword evidence="2" id="KW-1185">Reference proteome</keyword>
<sequence length="115" mass="13005">MPKSKSSTQSSKDEVPLWSTLTRYSKTLNLSKSGIGILNPGDRIAILPAGLQHGKKWELMDLWYAVYLGGGQSSTGAKYARIAWFYSKIDIRRVLPRQSFPEIYLRYNVTSSDFV</sequence>
<protein>
    <submittedName>
        <fullName evidence="1">Uncharacterized protein</fullName>
    </submittedName>
</protein>
<dbReference type="HOGENOM" id="CLU_2110748_0_0_1"/>
<reference evidence="2" key="2">
    <citation type="submission" date="2015-01" db="EMBL/GenBank/DDBJ databases">
        <title>Evolutionary Origins and Diversification of the Mycorrhizal Mutualists.</title>
        <authorList>
            <consortium name="DOE Joint Genome Institute"/>
            <consortium name="Mycorrhizal Genomics Consortium"/>
            <person name="Kohler A."/>
            <person name="Kuo A."/>
            <person name="Nagy L.G."/>
            <person name="Floudas D."/>
            <person name="Copeland A."/>
            <person name="Barry K.W."/>
            <person name="Cichocki N."/>
            <person name="Veneault-Fourrey C."/>
            <person name="LaButti K."/>
            <person name="Lindquist E.A."/>
            <person name="Lipzen A."/>
            <person name="Lundell T."/>
            <person name="Morin E."/>
            <person name="Murat C."/>
            <person name="Riley R."/>
            <person name="Ohm R."/>
            <person name="Sun H."/>
            <person name="Tunlid A."/>
            <person name="Henrissat B."/>
            <person name="Grigoriev I.V."/>
            <person name="Hibbett D.S."/>
            <person name="Martin F."/>
        </authorList>
    </citation>
    <scope>NUCLEOTIDE SEQUENCE [LARGE SCALE GENOMIC DNA]</scope>
    <source>
        <strain evidence="2">MUT 4182</strain>
    </source>
</reference>
<evidence type="ECO:0000313" key="1">
    <source>
        <dbReference type="EMBL" id="KIO26195.1"/>
    </source>
</evidence>
<name>A0A0C3Q8M7_9AGAM</name>